<evidence type="ECO:0000256" key="1">
    <source>
        <dbReference type="SAM" id="Phobius"/>
    </source>
</evidence>
<dbReference type="Proteomes" id="UP000597762">
    <property type="component" value="Unassembled WGS sequence"/>
</dbReference>
<proteinExistence type="predicted"/>
<feature type="transmembrane region" description="Helical" evidence="1">
    <location>
        <begin position="152"/>
        <end position="171"/>
    </location>
</feature>
<feature type="transmembrane region" description="Helical" evidence="1">
    <location>
        <begin position="177"/>
        <end position="197"/>
    </location>
</feature>
<dbReference type="AlphaFoldDB" id="A0A812EF58"/>
<evidence type="ECO:0008006" key="4">
    <source>
        <dbReference type="Google" id="ProtNLM"/>
    </source>
</evidence>
<protein>
    <recommendedName>
        <fullName evidence="4">Transmembrane protein</fullName>
    </recommendedName>
</protein>
<evidence type="ECO:0000313" key="2">
    <source>
        <dbReference type="EMBL" id="CAE1322532.1"/>
    </source>
</evidence>
<gene>
    <name evidence="2" type="ORF">SPHA_72490</name>
</gene>
<keyword evidence="1" id="KW-0812">Transmembrane</keyword>
<sequence length="228" mass="26089">MKHLFSSSCAFSSISSDKSGVAFFSHFFLFSSVNVCRKKACLFIFVHCLLSSVNLRRQKVPFSFLSFFFCFHPSSSGGKRYLFLWSLSLSAFIRQSLAIKDTSFFPLLLSVPLSLLSFSFFFHLSISGDKRYLFLCSPSLSFHLSIPDDKRCFFFSFFPLLLFLLSSVKLLQLSFCFHLSISSDKWCFFFIFGLLLISGDNKKHLLSLPFLSTFICQYVPVNMSLSAM</sequence>
<keyword evidence="1" id="KW-0472">Membrane</keyword>
<comment type="caution">
    <text evidence="2">The sequence shown here is derived from an EMBL/GenBank/DDBJ whole genome shotgun (WGS) entry which is preliminary data.</text>
</comment>
<accession>A0A812EF58</accession>
<keyword evidence="1" id="KW-1133">Transmembrane helix</keyword>
<keyword evidence="3" id="KW-1185">Reference proteome</keyword>
<feature type="transmembrane region" description="Helical" evidence="1">
    <location>
        <begin position="103"/>
        <end position="124"/>
    </location>
</feature>
<reference evidence="2" key="1">
    <citation type="submission" date="2021-01" db="EMBL/GenBank/DDBJ databases">
        <authorList>
            <person name="Li R."/>
            <person name="Bekaert M."/>
        </authorList>
    </citation>
    <scope>NUCLEOTIDE SEQUENCE</scope>
    <source>
        <strain evidence="2">Farmed</strain>
    </source>
</reference>
<organism evidence="2 3">
    <name type="scientific">Acanthosepion pharaonis</name>
    <name type="common">Pharaoh cuttlefish</name>
    <name type="synonym">Sepia pharaonis</name>
    <dbReference type="NCBI Taxonomy" id="158019"/>
    <lineage>
        <taxon>Eukaryota</taxon>
        <taxon>Metazoa</taxon>
        <taxon>Spiralia</taxon>
        <taxon>Lophotrochozoa</taxon>
        <taxon>Mollusca</taxon>
        <taxon>Cephalopoda</taxon>
        <taxon>Coleoidea</taxon>
        <taxon>Decapodiformes</taxon>
        <taxon>Sepiida</taxon>
        <taxon>Sepiina</taxon>
        <taxon>Sepiidae</taxon>
        <taxon>Acanthosepion</taxon>
    </lineage>
</organism>
<dbReference type="EMBL" id="CAHIKZ030005327">
    <property type="protein sequence ID" value="CAE1322532.1"/>
    <property type="molecule type" value="Genomic_DNA"/>
</dbReference>
<evidence type="ECO:0000313" key="3">
    <source>
        <dbReference type="Proteomes" id="UP000597762"/>
    </source>
</evidence>
<name>A0A812EF58_ACAPH</name>